<accession>A0A4S9SMG8</accession>
<evidence type="ECO:0000256" key="1">
    <source>
        <dbReference type="SAM" id="MobiDB-lite"/>
    </source>
</evidence>
<dbReference type="AlphaFoldDB" id="A0A4S9SMG8"/>
<name>A0A4S9SMG8_AURPU</name>
<reference evidence="2 3" key="1">
    <citation type="submission" date="2018-10" db="EMBL/GenBank/DDBJ databases">
        <title>Fifty Aureobasidium pullulans genomes reveal a recombining polyextremotolerant generalist.</title>
        <authorList>
            <person name="Gostincar C."/>
            <person name="Turk M."/>
            <person name="Zajc J."/>
            <person name="Gunde-Cimerman N."/>
        </authorList>
    </citation>
    <scope>NUCLEOTIDE SEQUENCE [LARGE SCALE GENOMIC DNA]</scope>
    <source>
        <strain evidence="2 3">EXF-3844</strain>
    </source>
</reference>
<protein>
    <submittedName>
        <fullName evidence="2">Uncharacterized protein</fullName>
    </submittedName>
</protein>
<evidence type="ECO:0000313" key="3">
    <source>
        <dbReference type="Proteomes" id="UP000310121"/>
    </source>
</evidence>
<gene>
    <name evidence="2" type="ORF">D6C90_10382</name>
</gene>
<evidence type="ECO:0000313" key="2">
    <source>
        <dbReference type="EMBL" id="THZ12428.1"/>
    </source>
</evidence>
<dbReference type="EMBL" id="QZBN01002200">
    <property type="protein sequence ID" value="THZ12428.1"/>
    <property type="molecule type" value="Genomic_DNA"/>
</dbReference>
<feature type="compositionally biased region" description="Basic and acidic residues" evidence="1">
    <location>
        <begin position="8"/>
        <end position="26"/>
    </location>
</feature>
<comment type="caution">
    <text evidence="2">The sequence shown here is derived from an EMBL/GenBank/DDBJ whole genome shotgun (WGS) entry which is preliminary data.</text>
</comment>
<organism evidence="2 3">
    <name type="scientific">Aureobasidium pullulans</name>
    <name type="common">Black yeast</name>
    <name type="synonym">Pullularia pullulans</name>
    <dbReference type="NCBI Taxonomy" id="5580"/>
    <lineage>
        <taxon>Eukaryota</taxon>
        <taxon>Fungi</taxon>
        <taxon>Dikarya</taxon>
        <taxon>Ascomycota</taxon>
        <taxon>Pezizomycotina</taxon>
        <taxon>Dothideomycetes</taxon>
        <taxon>Dothideomycetidae</taxon>
        <taxon>Dothideales</taxon>
        <taxon>Saccotheciaceae</taxon>
        <taxon>Aureobasidium</taxon>
    </lineage>
</organism>
<dbReference type="Proteomes" id="UP000310121">
    <property type="component" value="Unassembled WGS sequence"/>
</dbReference>
<proteinExistence type="predicted"/>
<feature type="region of interest" description="Disordered" evidence="1">
    <location>
        <begin position="1"/>
        <end position="26"/>
    </location>
</feature>
<sequence>MSSPATKRSSDGDGSAEKRLKTEDQEQTKPVYDLGVVLLKNHRGDVVTHVPLVNFKIFAPTLVKELETQNLGECNLSIYTHTSVTSHDSLPNPDVQRWANWLVKRDIRTSLGGEASSAAHAGRALIHAKILGDFGYQDALIDFLIVRFQDKNDPTKLDIPRFRTFMSSRWAYRLHIIPEVLILHHDAKAAATGQYGCVLRQRVEKLAFKHFSAPDECPKDPLSLSTEEFCKAYHQHHKENLPCYKTQKLPDTSE</sequence>